<evidence type="ECO:0000256" key="1">
    <source>
        <dbReference type="SAM" id="Phobius"/>
    </source>
</evidence>
<keyword evidence="1" id="KW-1133">Transmembrane helix</keyword>
<accession>A0A1G7NUZ7</accession>
<keyword evidence="1" id="KW-0472">Membrane</keyword>
<sequence length="123" mass="14170">MSTSIAHRAEELSTLLRDRMGVHLGDGFEAKFAKAGRRLPRWARRKGEVILEAMALETHPKLAQQINHAKVNRAFKELRYFLRRQDSKARVKNRILDWITTVAFILFVTGGLILGVMMWRGLI</sequence>
<proteinExistence type="predicted"/>
<keyword evidence="1" id="KW-0812">Transmembrane</keyword>
<evidence type="ECO:0000313" key="2">
    <source>
        <dbReference type="EMBL" id="SDF77149.1"/>
    </source>
</evidence>
<evidence type="ECO:0000313" key="3">
    <source>
        <dbReference type="Proteomes" id="UP000182284"/>
    </source>
</evidence>
<organism evidence="2 3">
    <name type="scientific">Celeribacter baekdonensis</name>
    <dbReference type="NCBI Taxonomy" id="875171"/>
    <lineage>
        <taxon>Bacteria</taxon>
        <taxon>Pseudomonadati</taxon>
        <taxon>Pseudomonadota</taxon>
        <taxon>Alphaproteobacteria</taxon>
        <taxon>Rhodobacterales</taxon>
        <taxon>Roseobacteraceae</taxon>
        <taxon>Celeribacter</taxon>
    </lineage>
</organism>
<name>A0A1G7NUZ7_9RHOB</name>
<dbReference type="AlphaFoldDB" id="A0A1G7NUZ7"/>
<reference evidence="2 3" key="1">
    <citation type="submission" date="2016-10" db="EMBL/GenBank/DDBJ databases">
        <authorList>
            <person name="de Groot N.N."/>
        </authorList>
    </citation>
    <scope>NUCLEOTIDE SEQUENCE [LARGE SCALE GENOMIC DNA]</scope>
    <source>
        <strain evidence="2 3">DSM 27375</strain>
    </source>
</reference>
<dbReference type="OrthoDB" id="7874312at2"/>
<dbReference type="RefSeq" id="WP_143026809.1">
    <property type="nucleotide sequence ID" value="NZ_FNBL01000007.1"/>
</dbReference>
<protein>
    <submittedName>
        <fullName evidence="2">Uncharacterized protein</fullName>
    </submittedName>
</protein>
<gene>
    <name evidence="2" type="ORF">SAMN04488117_10782</name>
</gene>
<dbReference type="EMBL" id="FNBL01000007">
    <property type="protein sequence ID" value="SDF77149.1"/>
    <property type="molecule type" value="Genomic_DNA"/>
</dbReference>
<feature type="transmembrane region" description="Helical" evidence="1">
    <location>
        <begin position="95"/>
        <end position="119"/>
    </location>
</feature>
<dbReference type="Proteomes" id="UP000182284">
    <property type="component" value="Unassembled WGS sequence"/>
</dbReference>